<proteinExistence type="predicted"/>
<dbReference type="Proteomes" id="UP001231518">
    <property type="component" value="Chromosome 25"/>
</dbReference>
<evidence type="ECO:0000313" key="3">
    <source>
        <dbReference type="EMBL" id="KAJ8708204.1"/>
    </source>
</evidence>
<dbReference type="AlphaFoldDB" id="A0AAD7YA35"/>
<keyword evidence="4" id="KW-1185">Reference proteome</keyword>
<organism evidence="3 4">
    <name type="scientific">Mythimna separata</name>
    <name type="common">Oriental armyworm</name>
    <name type="synonym">Pseudaletia separata</name>
    <dbReference type="NCBI Taxonomy" id="271217"/>
    <lineage>
        <taxon>Eukaryota</taxon>
        <taxon>Metazoa</taxon>
        <taxon>Ecdysozoa</taxon>
        <taxon>Arthropoda</taxon>
        <taxon>Hexapoda</taxon>
        <taxon>Insecta</taxon>
        <taxon>Pterygota</taxon>
        <taxon>Neoptera</taxon>
        <taxon>Endopterygota</taxon>
        <taxon>Lepidoptera</taxon>
        <taxon>Glossata</taxon>
        <taxon>Ditrysia</taxon>
        <taxon>Noctuoidea</taxon>
        <taxon>Noctuidae</taxon>
        <taxon>Noctuinae</taxon>
        <taxon>Hadenini</taxon>
        <taxon>Mythimna</taxon>
    </lineage>
</organism>
<evidence type="ECO:0000256" key="1">
    <source>
        <dbReference type="SAM" id="MobiDB-lite"/>
    </source>
</evidence>
<gene>
    <name evidence="3" type="ORF">PYW07_010329</name>
</gene>
<feature type="region of interest" description="Disordered" evidence="1">
    <location>
        <begin position="495"/>
        <end position="525"/>
    </location>
</feature>
<evidence type="ECO:0000256" key="2">
    <source>
        <dbReference type="SAM" id="SignalP"/>
    </source>
</evidence>
<feature type="chain" id="PRO_5042281760" description="Peptidase S1 domain-containing protein" evidence="2">
    <location>
        <begin position="22"/>
        <end position="608"/>
    </location>
</feature>
<feature type="signal peptide" evidence="2">
    <location>
        <begin position="1"/>
        <end position="21"/>
    </location>
</feature>
<protein>
    <recommendedName>
        <fullName evidence="5">Peptidase S1 domain-containing protein</fullName>
    </recommendedName>
</protein>
<sequence length="608" mass="69779">MTGYWLFFKLMIILNVGHSSAERCDRASTVKEREGNLGQSGDFQWLGVLHVQLRELIATSGIVLIKFKHALVNAGDVARIPQHIFKSKSRIMFLPTRISPLFVKPASYVTHPEYEISSVNSIAIIELDLNDVNDFPLSPVCLATAKILKASKYLYLTGFTHENDVLEKVIYKIQHLDKKVCDEYYNKTELSSEQPIPSANLCGYAPYTRKQCVWENGMTLLYNDFGYLYLIGFGVHGPGCAAPARFIDLFPYFHWINFITASEGYRRKEESVPNNRLIEVVPKSKRKLVENIPIHELFTQGSRRFEVLGHHFEKYPYQLQQSKFLISKPTSKNGSYLISFDNEWSKDDHSCELATKQIYREVFEVKAVDNLKGYATYKLSLYDLLHSECICVRLTVDCQKRSDAVLAFREEINFLEDTELSVDRTPQEIIRYFPNKITEKPNKLGVNEALFRPTFIEHDDLSRTVDNYELYITFEFIERGKLEFEMLAARVATTASPMTEETEEIETEKMETEKIETKAPTESQTEKIKARRAKVKGKVKVKGKGKGKVKVKVKVKSRWGLDNWADNVLTEDKLNLVADVEVYELQNAARVEKVPWVTVMVGLLLAVL</sequence>
<dbReference type="InterPro" id="IPR043504">
    <property type="entry name" value="Peptidase_S1_PA_chymotrypsin"/>
</dbReference>
<name>A0AAD7YA35_MYTSE</name>
<feature type="compositionally biased region" description="Basic and acidic residues" evidence="1">
    <location>
        <begin position="507"/>
        <end position="525"/>
    </location>
</feature>
<evidence type="ECO:0000313" key="4">
    <source>
        <dbReference type="Proteomes" id="UP001231518"/>
    </source>
</evidence>
<accession>A0AAD7YA35</accession>
<reference evidence="3" key="1">
    <citation type="submission" date="2023-03" db="EMBL/GenBank/DDBJ databases">
        <title>Chromosome-level genomes of two armyworms, Mythimna separata and Mythimna loreyi, provide insights into the biosynthesis and reception of sex pheromones.</title>
        <authorList>
            <person name="Zhao H."/>
        </authorList>
    </citation>
    <scope>NUCLEOTIDE SEQUENCE</scope>
    <source>
        <strain evidence="3">BeijingLab</strain>
        <tissue evidence="3">Pupa</tissue>
    </source>
</reference>
<keyword evidence="2" id="KW-0732">Signal</keyword>
<comment type="caution">
    <text evidence="3">The sequence shown here is derived from an EMBL/GenBank/DDBJ whole genome shotgun (WGS) entry which is preliminary data.</text>
</comment>
<dbReference type="Gene3D" id="2.40.10.10">
    <property type="entry name" value="Trypsin-like serine proteases"/>
    <property type="match status" value="1"/>
</dbReference>
<dbReference type="EMBL" id="JARGEI010000026">
    <property type="protein sequence ID" value="KAJ8708204.1"/>
    <property type="molecule type" value="Genomic_DNA"/>
</dbReference>
<evidence type="ECO:0008006" key="5">
    <source>
        <dbReference type="Google" id="ProtNLM"/>
    </source>
</evidence>
<dbReference type="InterPro" id="IPR009003">
    <property type="entry name" value="Peptidase_S1_PA"/>
</dbReference>
<dbReference type="SUPFAM" id="SSF50494">
    <property type="entry name" value="Trypsin-like serine proteases"/>
    <property type="match status" value="1"/>
</dbReference>